<feature type="region of interest" description="Disordered" evidence="1">
    <location>
        <begin position="244"/>
        <end position="267"/>
    </location>
</feature>
<evidence type="ECO:0000313" key="4">
    <source>
        <dbReference type="Proteomes" id="UP001342418"/>
    </source>
</evidence>
<dbReference type="EMBL" id="CP030941">
    <property type="protein sequence ID" value="UUP16437.1"/>
    <property type="molecule type" value="Genomic_DNA"/>
</dbReference>
<keyword evidence="4" id="KW-1185">Reference proteome</keyword>
<organism evidence="3 4">
    <name type="scientific">Nitratireductor thuwali</name>
    <dbReference type="NCBI Taxonomy" id="2267699"/>
    <lineage>
        <taxon>Bacteria</taxon>
        <taxon>Pseudomonadati</taxon>
        <taxon>Pseudomonadota</taxon>
        <taxon>Alphaproteobacteria</taxon>
        <taxon>Hyphomicrobiales</taxon>
        <taxon>Phyllobacteriaceae</taxon>
        <taxon>Nitratireductor</taxon>
    </lineage>
</organism>
<gene>
    <name evidence="3" type="ORF">NTH_00883</name>
</gene>
<dbReference type="InterPro" id="IPR009381">
    <property type="entry name" value="Trehalose_catabolism_ThuA_prok"/>
</dbReference>
<dbReference type="Pfam" id="PF06283">
    <property type="entry name" value="ThuA"/>
    <property type="match status" value="1"/>
</dbReference>
<feature type="domain" description="ThuA-like" evidence="2">
    <location>
        <begin position="10"/>
        <end position="226"/>
    </location>
</feature>
<dbReference type="SUPFAM" id="SSF52317">
    <property type="entry name" value="Class I glutamine amidotransferase-like"/>
    <property type="match status" value="1"/>
</dbReference>
<name>A0ABY5MI41_9HYPH</name>
<evidence type="ECO:0000256" key="1">
    <source>
        <dbReference type="SAM" id="MobiDB-lite"/>
    </source>
</evidence>
<reference evidence="3 4" key="1">
    <citation type="submission" date="2018-07" db="EMBL/GenBank/DDBJ databases">
        <title>Genome sequence of Nitratireductor thuwali#1536.</title>
        <authorList>
            <person name="Michoud G."/>
            <person name="Merlino G."/>
            <person name="Sefrji F.O."/>
            <person name="Daffonchio D."/>
        </authorList>
    </citation>
    <scope>NUCLEOTIDE SEQUENCE [LARGE SCALE GENOMIC DNA]</scope>
    <source>
        <strain evidence="4">Nit1536</strain>
    </source>
</reference>
<accession>A0ABY5MI41</accession>
<dbReference type="InterPro" id="IPR029010">
    <property type="entry name" value="ThuA-like"/>
</dbReference>
<evidence type="ECO:0000313" key="3">
    <source>
        <dbReference type="EMBL" id="UUP16437.1"/>
    </source>
</evidence>
<dbReference type="Gene3D" id="3.40.50.880">
    <property type="match status" value="1"/>
</dbReference>
<dbReference type="InterPro" id="IPR029062">
    <property type="entry name" value="Class_I_gatase-like"/>
</dbReference>
<proteinExistence type="predicted"/>
<feature type="compositionally biased region" description="Basic and acidic residues" evidence="1">
    <location>
        <begin position="251"/>
        <end position="267"/>
    </location>
</feature>
<dbReference type="PIRSF" id="PIRSF030013">
    <property type="entry name" value="ThuA"/>
    <property type="match status" value="1"/>
</dbReference>
<protein>
    <recommendedName>
        <fullName evidence="2">ThuA-like domain-containing protein</fullName>
    </recommendedName>
</protein>
<dbReference type="Proteomes" id="UP001342418">
    <property type="component" value="Chromosome"/>
</dbReference>
<evidence type="ECO:0000259" key="2">
    <source>
        <dbReference type="Pfam" id="PF06283"/>
    </source>
</evidence>
<sequence length="267" mass="30048">MEEQLAMSIKVLVWGENVHERQNEVVRSIYPDGMHGTIARALAADGDIATETAVLQDPEHGLSEEVLARTDVLVWWGHKAHDAVEDEIVERVARRVWEGMGLILLHSAHFSKIFKRLMGTPCALSWREAGERERLWVVNPRHPIARGLPAYFELEHEEMYGEPFSVPEPLETVFISWFQGGEVFRSGLTYRRGAGNIFYFRPGHETYPTYHDATVGQVLRNAARWAHTPGPALAAIHKAPNVPADAAPEPIVERGPKLHKPGEEGYK</sequence>